<comment type="pathway">
    <text evidence="1 7 8">Carbohydrate degradation; glycolysis; D-glyceraldehyde 3-phosphate from glycerone phosphate: step 1/1.</text>
</comment>
<dbReference type="EC" id="5.3.1.1" evidence="7 8"/>
<dbReference type="Gene3D" id="3.20.20.70">
    <property type="entry name" value="Aldolase class I"/>
    <property type="match status" value="1"/>
</dbReference>
<evidence type="ECO:0000256" key="7">
    <source>
        <dbReference type="HAMAP-Rule" id="MF_00147"/>
    </source>
</evidence>
<protein>
    <recommendedName>
        <fullName evidence="7 8">Triosephosphate isomerase</fullName>
        <shortName evidence="7">TIM</shortName>
        <shortName evidence="7">TPI</shortName>
        <ecNumber evidence="7 8">5.3.1.1</ecNumber>
    </recommendedName>
    <alternativeName>
        <fullName evidence="7">Triose-phosphate isomerase</fullName>
    </alternativeName>
</protein>
<feature type="binding site" evidence="7">
    <location>
        <position position="173"/>
    </location>
    <ligand>
        <name>substrate</name>
    </ligand>
</feature>
<evidence type="ECO:0000256" key="5">
    <source>
        <dbReference type="ARBA" id="ARBA00023152"/>
    </source>
</evidence>
<dbReference type="NCBIfam" id="TIGR00419">
    <property type="entry name" value="tim"/>
    <property type="match status" value="1"/>
</dbReference>
<feature type="binding site" evidence="7">
    <location>
        <begin position="9"/>
        <end position="11"/>
    </location>
    <ligand>
        <name>substrate</name>
    </ligand>
</feature>
<dbReference type="GO" id="GO:0004807">
    <property type="term" value="F:triose-phosphate isomerase activity"/>
    <property type="evidence" value="ECO:0007669"/>
    <property type="project" value="UniProtKB-UniRule"/>
</dbReference>
<sequence length="251" mass="26967">MRKKIVAGNWKMNKLSDSAKALFEEICAHSQQFGNVTVMVAPPSLYLAAFAKSATSKVCIGAQDVSAHNDEGAYTGEFSAAMLKSTGGRYAIVGHSERRSYHGETDALIAKKIRACLDAEINPVYCCGESLQERESGKHVQVVQSQINEALSGFSADELKTLVIAYEPVWAIGTGKTATTEQAQEMHADIRQFVSSKFGADFAKEMRILYGGSCKPSNAKELFSQKDVDGGLIGGASLNADDFLAIIKAAQ</sequence>
<keyword evidence="6 7" id="KW-0413">Isomerase</keyword>
<reference evidence="9 10" key="1">
    <citation type="submission" date="2020-02" db="EMBL/GenBank/DDBJ databases">
        <title>Out from the shadows clarifying the taxonomy of the family Cryomorphaceae and related taxa by utilizing the GTDB taxonomic framework.</title>
        <authorList>
            <person name="Bowman J.P."/>
        </authorList>
    </citation>
    <scope>NUCLEOTIDE SEQUENCE [LARGE SCALE GENOMIC DNA]</scope>
    <source>
        <strain evidence="9 10">QSSC 1-22</strain>
    </source>
</reference>
<organism evidence="9 10">
    <name type="scientific">Cryomorpha ignava</name>
    <dbReference type="NCBI Taxonomy" id="101383"/>
    <lineage>
        <taxon>Bacteria</taxon>
        <taxon>Pseudomonadati</taxon>
        <taxon>Bacteroidota</taxon>
        <taxon>Flavobacteriia</taxon>
        <taxon>Flavobacteriales</taxon>
        <taxon>Cryomorphaceae</taxon>
        <taxon>Cryomorpha</taxon>
    </lineage>
</organism>
<name>A0A7K3WQG2_9FLAO</name>
<evidence type="ECO:0000256" key="1">
    <source>
        <dbReference type="ARBA" id="ARBA00004680"/>
    </source>
</evidence>
<dbReference type="GO" id="GO:0005829">
    <property type="term" value="C:cytosol"/>
    <property type="evidence" value="ECO:0007669"/>
    <property type="project" value="TreeGrafter"/>
</dbReference>
<dbReference type="UniPathway" id="UPA00109">
    <property type="reaction ID" value="UER00189"/>
</dbReference>
<feature type="active site" description="Electrophile" evidence="7">
    <location>
        <position position="95"/>
    </location>
</feature>
<feature type="binding site" evidence="7">
    <location>
        <begin position="234"/>
        <end position="235"/>
    </location>
    <ligand>
        <name>substrate</name>
    </ligand>
</feature>
<keyword evidence="5 7" id="KW-0324">Glycolysis</keyword>
<evidence type="ECO:0000256" key="3">
    <source>
        <dbReference type="ARBA" id="ARBA00022432"/>
    </source>
</evidence>
<dbReference type="PROSITE" id="PS00171">
    <property type="entry name" value="TIM_1"/>
    <property type="match status" value="1"/>
</dbReference>
<dbReference type="FunFam" id="3.20.20.70:FF:000016">
    <property type="entry name" value="Triosephosphate isomerase"/>
    <property type="match status" value="1"/>
</dbReference>
<comment type="pathway">
    <text evidence="7 8">Carbohydrate biosynthesis; gluconeogenesis.</text>
</comment>
<comment type="caution">
    <text evidence="9">The sequence shown here is derived from an EMBL/GenBank/DDBJ whole genome shotgun (WGS) entry which is preliminary data.</text>
</comment>
<feature type="active site" description="Proton acceptor" evidence="7">
    <location>
        <position position="167"/>
    </location>
</feature>
<gene>
    <name evidence="7" type="primary">tpiA</name>
    <name evidence="9" type="ORF">G3O08_09500</name>
</gene>
<dbReference type="GO" id="GO:0006094">
    <property type="term" value="P:gluconeogenesis"/>
    <property type="evidence" value="ECO:0007669"/>
    <property type="project" value="UniProtKB-UniRule"/>
</dbReference>
<keyword evidence="10" id="KW-1185">Reference proteome</keyword>
<dbReference type="GO" id="GO:0046166">
    <property type="term" value="P:glyceraldehyde-3-phosphate biosynthetic process"/>
    <property type="evidence" value="ECO:0007669"/>
    <property type="project" value="TreeGrafter"/>
</dbReference>
<dbReference type="UniPathway" id="UPA00138"/>
<dbReference type="PANTHER" id="PTHR21139">
    <property type="entry name" value="TRIOSEPHOSPHATE ISOMERASE"/>
    <property type="match status" value="1"/>
</dbReference>
<accession>A0A7K3WQG2</accession>
<dbReference type="InterPro" id="IPR020861">
    <property type="entry name" value="Triosephosphate_isomerase_AS"/>
</dbReference>
<dbReference type="AlphaFoldDB" id="A0A7K3WQG2"/>
<dbReference type="Proteomes" id="UP000486602">
    <property type="component" value="Unassembled WGS sequence"/>
</dbReference>
<evidence type="ECO:0000313" key="10">
    <source>
        <dbReference type="Proteomes" id="UP000486602"/>
    </source>
</evidence>
<proteinExistence type="inferred from homology"/>
<evidence type="ECO:0000256" key="2">
    <source>
        <dbReference type="ARBA" id="ARBA00007422"/>
    </source>
</evidence>
<dbReference type="PROSITE" id="PS51440">
    <property type="entry name" value="TIM_2"/>
    <property type="match status" value="1"/>
</dbReference>
<dbReference type="EMBL" id="JAAGVY010000014">
    <property type="protein sequence ID" value="NEN23734.1"/>
    <property type="molecule type" value="Genomic_DNA"/>
</dbReference>
<dbReference type="Pfam" id="PF00121">
    <property type="entry name" value="TIM"/>
    <property type="match status" value="1"/>
</dbReference>
<comment type="subcellular location">
    <subcellularLocation>
        <location evidence="7 8">Cytoplasm</location>
    </subcellularLocation>
</comment>
<keyword evidence="4 7" id="KW-0963">Cytoplasm</keyword>
<dbReference type="InterPro" id="IPR013785">
    <property type="entry name" value="Aldolase_TIM"/>
</dbReference>
<dbReference type="SUPFAM" id="SSF51351">
    <property type="entry name" value="Triosephosphate isomerase (TIM)"/>
    <property type="match status" value="1"/>
</dbReference>
<dbReference type="RefSeq" id="WP_163285127.1">
    <property type="nucleotide sequence ID" value="NZ_JAAGVY010000014.1"/>
</dbReference>
<dbReference type="InterPro" id="IPR000652">
    <property type="entry name" value="Triosephosphate_isomerase"/>
</dbReference>
<dbReference type="InterPro" id="IPR035990">
    <property type="entry name" value="TIM_sf"/>
</dbReference>
<comment type="function">
    <text evidence="7">Involved in the gluconeogenesis. Catalyzes stereospecifically the conversion of dihydroxyacetone phosphate (DHAP) to D-glyceraldehyde-3-phosphate (G3P).</text>
</comment>
<evidence type="ECO:0000313" key="9">
    <source>
        <dbReference type="EMBL" id="NEN23734.1"/>
    </source>
</evidence>
<comment type="subunit">
    <text evidence="7 8">Homodimer.</text>
</comment>
<dbReference type="CDD" id="cd00311">
    <property type="entry name" value="TIM"/>
    <property type="match status" value="1"/>
</dbReference>
<comment type="catalytic activity">
    <reaction evidence="7 8">
        <text>D-glyceraldehyde 3-phosphate = dihydroxyacetone phosphate</text>
        <dbReference type="Rhea" id="RHEA:18585"/>
        <dbReference type="ChEBI" id="CHEBI:57642"/>
        <dbReference type="ChEBI" id="CHEBI:59776"/>
        <dbReference type="EC" id="5.3.1.1"/>
    </reaction>
</comment>
<evidence type="ECO:0000256" key="6">
    <source>
        <dbReference type="ARBA" id="ARBA00023235"/>
    </source>
</evidence>
<evidence type="ECO:0000256" key="4">
    <source>
        <dbReference type="ARBA" id="ARBA00022490"/>
    </source>
</evidence>
<dbReference type="InterPro" id="IPR022896">
    <property type="entry name" value="TrioseP_Isoase_bac/euk"/>
</dbReference>
<feature type="binding site" evidence="7">
    <location>
        <position position="213"/>
    </location>
    <ligand>
        <name>substrate</name>
    </ligand>
</feature>
<comment type="similarity">
    <text evidence="2 7 8">Belongs to the triosephosphate isomerase family.</text>
</comment>
<dbReference type="PANTHER" id="PTHR21139:SF42">
    <property type="entry name" value="TRIOSEPHOSPHATE ISOMERASE"/>
    <property type="match status" value="1"/>
</dbReference>
<dbReference type="HAMAP" id="MF_00147_B">
    <property type="entry name" value="TIM_B"/>
    <property type="match status" value="1"/>
</dbReference>
<dbReference type="GO" id="GO:0019563">
    <property type="term" value="P:glycerol catabolic process"/>
    <property type="evidence" value="ECO:0007669"/>
    <property type="project" value="TreeGrafter"/>
</dbReference>
<evidence type="ECO:0000256" key="8">
    <source>
        <dbReference type="RuleBase" id="RU363013"/>
    </source>
</evidence>
<dbReference type="GO" id="GO:0006096">
    <property type="term" value="P:glycolytic process"/>
    <property type="evidence" value="ECO:0007669"/>
    <property type="project" value="UniProtKB-UniRule"/>
</dbReference>
<keyword evidence="3 7" id="KW-0312">Gluconeogenesis</keyword>